<dbReference type="EMBL" id="JBHTBS010000004">
    <property type="protein sequence ID" value="MFC7337491.1"/>
    <property type="molecule type" value="Genomic_DNA"/>
</dbReference>
<dbReference type="Gene3D" id="3.20.20.100">
    <property type="entry name" value="NADP-dependent oxidoreductase domain"/>
    <property type="match status" value="1"/>
</dbReference>
<dbReference type="CDD" id="cd19071">
    <property type="entry name" value="AKR_AKR1-5-like"/>
    <property type="match status" value="1"/>
</dbReference>
<evidence type="ECO:0000313" key="5">
    <source>
        <dbReference type="EMBL" id="MFC7337491.1"/>
    </source>
</evidence>
<proteinExistence type="inferred from homology"/>
<reference evidence="6" key="1">
    <citation type="journal article" date="2019" name="Int. J. Syst. Evol. Microbiol.">
        <title>The Global Catalogue of Microorganisms (GCM) 10K type strain sequencing project: providing services to taxonomists for standard genome sequencing and annotation.</title>
        <authorList>
            <consortium name="The Broad Institute Genomics Platform"/>
            <consortium name="The Broad Institute Genome Sequencing Center for Infectious Disease"/>
            <person name="Wu L."/>
            <person name="Ma J."/>
        </authorList>
    </citation>
    <scope>NUCLEOTIDE SEQUENCE [LARGE SCALE GENOMIC DNA]</scope>
    <source>
        <strain evidence="6">CGMCC 4.1467</strain>
    </source>
</reference>
<dbReference type="InterPro" id="IPR036812">
    <property type="entry name" value="NAD(P)_OxRdtase_dom_sf"/>
</dbReference>
<dbReference type="PROSITE" id="PS00798">
    <property type="entry name" value="ALDOKETO_REDUCTASE_1"/>
    <property type="match status" value="1"/>
</dbReference>
<comment type="similarity">
    <text evidence="1">Belongs to the aldo/keto reductase family.</text>
</comment>
<evidence type="ECO:0000256" key="2">
    <source>
        <dbReference type="ARBA" id="ARBA00022857"/>
    </source>
</evidence>
<dbReference type="InterPro" id="IPR023210">
    <property type="entry name" value="NADP_OxRdtase_dom"/>
</dbReference>
<dbReference type="InterPro" id="IPR020471">
    <property type="entry name" value="AKR"/>
</dbReference>
<dbReference type="InterPro" id="IPR018170">
    <property type="entry name" value="Aldo/ket_reductase_CS"/>
</dbReference>
<organism evidence="5 6">
    <name type="scientific">Haloferula chungangensis</name>
    <dbReference type="NCBI Taxonomy" id="1048331"/>
    <lineage>
        <taxon>Bacteria</taxon>
        <taxon>Pseudomonadati</taxon>
        <taxon>Verrucomicrobiota</taxon>
        <taxon>Verrucomicrobiia</taxon>
        <taxon>Verrucomicrobiales</taxon>
        <taxon>Verrucomicrobiaceae</taxon>
        <taxon>Haloferula</taxon>
    </lineage>
</organism>
<protein>
    <submittedName>
        <fullName evidence="5">Aldo/keto reductase family protein</fullName>
    </submittedName>
</protein>
<evidence type="ECO:0000256" key="1">
    <source>
        <dbReference type="ARBA" id="ARBA00007905"/>
    </source>
</evidence>
<dbReference type="Proteomes" id="UP001596472">
    <property type="component" value="Unassembled WGS sequence"/>
</dbReference>
<dbReference type="Pfam" id="PF00248">
    <property type="entry name" value="Aldo_ket_red"/>
    <property type="match status" value="1"/>
</dbReference>
<feature type="domain" description="NADP-dependent oxidoreductase" evidence="4">
    <location>
        <begin position="29"/>
        <end position="309"/>
    </location>
</feature>
<name>A0ABW2L8T4_9BACT</name>
<accession>A0ABW2L8T4</accession>
<dbReference type="PRINTS" id="PR00069">
    <property type="entry name" value="ALDKETRDTASE"/>
</dbReference>
<evidence type="ECO:0000256" key="3">
    <source>
        <dbReference type="ARBA" id="ARBA00023002"/>
    </source>
</evidence>
<comment type="caution">
    <text evidence="5">The sequence shown here is derived from an EMBL/GenBank/DDBJ whole genome shotgun (WGS) entry which is preliminary data.</text>
</comment>
<keyword evidence="3" id="KW-0560">Oxidoreductase</keyword>
<dbReference type="RefSeq" id="WP_379711822.1">
    <property type="nucleotide sequence ID" value="NZ_JBHTBS010000004.1"/>
</dbReference>
<gene>
    <name evidence="5" type="ORF">ACFQY0_09915</name>
</gene>
<evidence type="ECO:0000259" key="4">
    <source>
        <dbReference type="Pfam" id="PF00248"/>
    </source>
</evidence>
<dbReference type="SUPFAM" id="SSF51430">
    <property type="entry name" value="NAD(P)-linked oxidoreductase"/>
    <property type="match status" value="1"/>
</dbReference>
<keyword evidence="6" id="KW-1185">Reference proteome</keyword>
<keyword evidence="2" id="KW-0521">NADP</keyword>
<dbReference type="PANTHER" id="PTHR43827">
    <property type="entry name" value="2,5-DIKETO-D-GLUCONIC ACID REDUCTASE"/>
    <property type="match status" value="1"/>
</dbReference>
<dbReference type="PANTHER" id="PTHR43827:SF3">
    <property type="entry name" value="NADP-DEPENDENT OXIDOREDUCTASE DOMAIN-CONTAINING PROTEIN"/>
    <property type="match status" value="1"/>
</dbReference>
<dbReference type="PIRSF" id="PIRSF000097">
    <property type="entry name" value="AKR"/>
    <property type="match status" value="1"/>
</dbReference>
<evidence type="ECO:0000313" key="6">
    <source>
        <dbReference type="Proteomes" id="UP001596472"/>
    </source>
</evidence>
<sequence length="325" mass="36360">MNDSQSAVIPSLTLNNGREIPVVGFGCAFGDWTGKDEMQGFRPEESWRPMTLALEAGYRHFDTAFCYGTERHLGDIVGRALAEGKLTRDELFVTTKLAHPPTPPHVAISHRLTWDWRKVDDLAARVADDFDRSKEMLGMGHVDLLLMHWPGTFENQDAGFAKEARLAIWETFESFVERGDAHSIGVCNFTQSHLDDLIEAGRRVPAVNQTEYHPYCQDPELLEFCRSHSIIVEAYAPFASGAFGLLKDPVISEISEQLGRSTGQVILKWHLQQGRVVLPKSGNAKRIAQNLELFDFEIDEEQLARIDGVKPSEAQRSAADPTTVL</sequence>